<keyword evidence="7 8" id="KW-0472">Membrane</keyword>
<dbReference type="GO" id="GO:0008360">
    <property type="term" value="P:regulation of cell shape"/>
    <property type="evidence" value="ECO:0007669"/>
    <property type="project" value="UniProtKB-KW"/>
</dbReference>
<dbReference type="Pfam" id="PF04093">
    <property type="entry name" value="MreD"/>
    <property type="match status" value="1"/>
</dbReference>
<dbReference type="InterPro" id="IPR007227">
    <property type="entry name" value="Cell_shape_determining_MreD"/>
</dbReference>
<comment type="similarity">
    <text evidence="2">Belongs to the MreD family.</text>
</comment>
<comment type="subcellular location">
    <subcellularLocation>
        <location evidence="1">Cell membrane</location>
        <topology evidence="1">Multi-pass membrane protein</topology>
    </subcellularLocation>
</comment>
<dbReference type="RefSeq" id="WP_312743173.1">
    <property type="nucleotide sequence ID" value="NZ_CP116968.1"/>
</dbReference>
<gene>
    <name evidence="9" type="primary">mreD</name>
    <name evidence="9" type="ORF">PQG83_16135</name>
</gene>
<evidence type="ECO:0000313" key="9">
    <source>
        <dbReference type="EMBL" id="WNM61267.1"/>
    </source>
</evidence>
<dbReference type="Proteomes" id="UP001302494">
    <property type="component" value="Chromosome"/>
</dbReference>
<evidence type="ECO:0000256" key="5">
    <source>
        <dbReference type="ARBA" id="ARBA00022960"/>
    </source>
</evidence>
<protein>
    <submittedName>
        <fullName evidence="9">Rod shape-determining protein MreD</fullName>
    </submittedName>
</protein>
<dbReference type="GO" id="GO:0005886">
    <property type="term" value="C:plasma membrane"/>
    <property type="evidence" value="ECO:0007669"/>
    <property type="project" value="UniProtKB-SubCell"/>
</dbReference>
<evidence type="ECO:0000256" key="6">
    <source>
        <dbReference type="ARBA" id="ARBA00022989"/>
    </source>
</evidence>
<accession>A0AA96GHB9</accession>
<name>A0AA96GHB9_9BACT</name>
<proteinExistence type="inferred from homology"/>
<keyword evidence="10" id="KW-1185">Reference proteome</keyword>
<keyword evidence="6 8" id="KW-1133">Transmembrane helix</keyword>
<evidence type="ECO:0000256" key="8">
    <source>
        <dbReference type="SAM" id="Phobius"/>
    </source>
</evidence>
<evidence type="ECO:0000256" key="3">
    <source>
        <dbReference type="ARBA" id="ARBA00022475"/>
    </source>
</evidence>
<evidence type="ECO:0000256" key="4">
    <source>
        <dbReference type="ARBA" id="ARBA00022692"/>
    </source>
</evidence>
<keyword evidence="5" id="KW-0133">Cell shape</keyword>
<dbReference type="KEGG" id="nneo:PQG83_16135"/>
<dbReference type="EMBL" id="CP116968">
    <property type="protein sequence ID" value="WNM61267.1"/>
    <property type="molecule type" value="Genomic_DNA"/>
</dbReference>
<dbReference type="AlphaFoldDB" id="A0AA96GHB9"/>
<feature type="transmembrane region" description="Helical" evidence="8">
    <location>
        <begin position="138"/>
        <end position="156"/>
    </location>
</feature>
<reference evidence="9 10" key="1">
    <citation type="submission" date="2023-01" db="EMBL/GenBank/DDBJ databases">
        <title>Cultivation and genomic characterization of new, ubiquitous marine nitrite-oxidizing bacteria from the Nitrospirales.</title>
        <authorList>
            <person name="Mueller A.J."/>
            <person name="Daebeler A."/>
            <person name="Herbold C.W."/>
            <person name="Kirkegaard R.H."/>
            <person name="Daims H."/>
        </authorList>
    </citation>
    <scope>NUCLEOTIDE SEQUENCE [LARGE SCALE GENOMIC DNA]</scope>
    <source>
        <strain evidence="9 10">DK</strain>
    </source>
</reference>
<keyword evidence="4 8" id="KW-0812">Transmembrane</keyword>
<evidence type="ECO:0000313" key="10">
    <source>
        <dbReference type="Proteomes" id="UP001302494"/>
    </source>
</evidence>
<organism evidence="9 10">
    <name type="scientific">Candidatus Nitrospira neomarina</name>
    <dbReference type="NCBI Taxonomy" id="3020899"/>
    <lineage>
        <taxon>Bacteria</taxon>
        <taxon>Pseudomonadati</taxon>
        <taxon>Nitrospirota</taxon>
        <taxon>Nitrospiria</taxon>
        <taxon>Nitrospirales</taxon>
        <taxon>Nitrospiraceae</taxon>
        <taxon>Nitrospira</taxon>
    </lineage>
</organism>
<sequence>MTIFLDILLCFGVVLAQATFSTILSAKGIYPDLCFILACVMGFYSGEYKGLRIGLTVGLFQDLFSPGGIGLNMILKGLAGALAGVTTHTFSTVTSPAILLVSFALSLGCGLASLVVAYPVVNAPILFHALSSGLLPQGLYNSLLTLGMFWVIKCIGPSLSMVHLGRGPR</sequence>
<evidence type="ECO:0000256" key="1">
    <source>
        <dbReference type="ARBA" id="ARBA00004651"/>
    </source>
</evidence>
<evidence type="ECO:0000256" key="2">
    <source>
        <dbReference type="ARBA" id="ARBA00007776"/>
    </source>
</evidence>
<feature type="transmembrane region" description="Helical" evidence="8">
    <location>
        <begin position="97"/>
        <end position="118"/>
    </location>
</feature>
<evidence type="ECO:0000256" key="7">
    <source>
        <dbReference type="ARBA" id="ARBA00023136"/>
    </source>
</evidence>
<keyword evidence="3" id="KW-1003">Cell membrane</keyword>